<dbReference type="InterPro" id="IPR011055">
    <property type="entry name" value="Dup_hybrid_motif"/>
</dbReference>
<reference evidence="3 4" key="1">
    <citation type="submission" date="2019-03" db="EMBL/GenBank/DDBJ databases">
        <title>Genomic Encyclopedia of Type Strains, Phase IV (KMG-IV): sequencing the most valuable type-strain genomes for metagenomic binning, comparative biology and taxonomic classification.</title>
        <authorList>
            <person name="Goeker M."/>
        </authorList>
    </citation>
    <scope>NUCLEOTIDE SEQUENCE [LARGE SCALE GENOMIC DNA]</scope>
    <source>
        <strain evidence="3 4">DSM 18401</strain>
    </source>
</reference>
<dbReference type="EMBL" id="SLVX01000001">
    <property type="protein sequence ID" value="TCN48641.1"/>
    <property type="molecule type" value="Genomic_DNA"/>
</dbReference>
<dbReference type="Pfam" id="PF01551">
    <property type="entry name" value="Peptidase_M23"/>
    <property type="match status" value="1"/>
</dbReference>
<accession>A0A4R2D449</accession>
<sequence length="304" mass="32821">MAWPILILLITQVLLPAFFLSWLWLPRPVDRLGWFTRAAYGAAYFSFIAVIGRWDFLGAALAFLLPAAYVVAAALSYLRVRDRPWNASSSLLRTHGFTAAMAVFFLALTARALSGYGYQETAVELAFPFAAGTYYIGQGGGTASINHHHGNQSQRFALDIVALNTFGMRANGLLPEDLADYVIYDQEVESPCNGIAISTHDGIDDNRISETNTEEPAGNHVILACGTARILLAHFRKGSIAVAAGAIVTKGQALGRVGNSGNSSEPHLHMHAYLGGTRDYNEGQGVPMTFDGRFLVRGSTVTVP</sequence>
<keyword evidence="1" id="KW-1133">Transmembrane helix</keyword>
<dbReference type="RefSeq" id="WP_162852944.1">
    <property type="nucleotide sequence ID" value="NZ_BAABEI010000012.1"/>
</dbReference>
<feature type="transmembrane region" description="Helical" evidence="1">
    <location>
        <begin position="32"/>
        <end position="51"/>
    </location>
</feature>
<feature type="transmembrane region" description="Helical" evidence="1">
    <location>
        <begin position="6"/>
        <end position="25"/>
    </location>
</feature>
<dbReference type="InterPro" id="IPR016047">
    <property type="entry name" value="M23ase_b-sheet_dom"/>
</dbReference>
<keyword evidence="1" id="KW-0472">Membrane</keyword>
<dbReference type="CDD" id="cd12797">
    <property type="entry name" value="M23_peptidase"/>
    <property type="match status" value="1"/>
</dbReference>
<dbReference type="Proteomes" id="UP000295351">
    <property type="component" value="Unassembled WGS sequence"/>
</dbReference>
<evidence type="ECO:0000313" key="3">
    <source>
        <dbReference type="EMBL" id="TCN48641.1"/>
    </source>
</evidence>
<keyword evidence="1" id="KW-0812">Transmembrane</keyword>
<feature type="transmembrane region" description="Helical" evidence="1">
    <location>
        <begin position="57"/>
        <end position="78"/>
    </location>
</feature>
<dbReference type="Gene3D" id="2.70.70.10">
    <property type="entry name" value="Glucose Permease (Domain IIA)"/>
    <property type="match status" value="1"/>
</dbReference>
<feature type="domain" description="M23ase beta-sheet core" evidence="2">
    <location>
        <begin position="207"/>
        <end position="276"/>
    </location>
</feature>
<evidence type="ECO:0000313" key="4">
    <source>
        <dbReference type="Proteomes" id="UP000295351"/>
    </source>
</evidence>
<comment type="caution">
    <text evidence="3">The sequence shown here is derived from an EMBL/GenBank/DDBJ whole genome shotgun (WGS) entry which is preliminary data.</text>
</comment>
<dbReference type="SUPFAM" id="SSF51261">
    <property type="entry name" value="Duplicated hybrid motif"/>
    <property type="match status" value="1"/>
</dbReference>
<keyword evidence="4" id="KW-1185">Reference proteome</keyword>
<proteinExistence type="predicted"/>
<organism evidence="3 4">
    <name type="scientific">Shinella granuli</name>
    <dbReference type="NCBI Taxonomy" id="323621"/>
    <lineage>
        <taxon>Bacteria</taxon>
        <taxon>Pseudomonadati</taxon>
        <taxon>Pseudomonadota</taxon>
        <taxon>Alphaproteobacteria</taxon>
        <taxon>Hyphomicrobiales</taxon>
        <taxon>Rhizobiaceae</taxon>
        <taxon>Shinella</taxon>
    </lineage>
</organism>
<feature type="transmembrane region" description="Helical" evidence="1">
    <location>
        <begin position="90"/>
        <end position="110"/>
    </location>
</feature>
<gene>
    <name evidence="3" type="ORF">EV665_101378</name>
</gene>
<evidence type="ECO:0000259" key="2">
    <source>
        <dbReference type="Pfam" id="PF01551"/>
    </source>
</evidence>
<dbReference type="AlphaFoldDB" id="A0A4R2D449"/>
<protein>
    <submittedName>
        <fullName evidence="3">Peptidase M23-like protein</fullName>
    </submittedName>
</protein>
<name>A0A4R2D449_SHIGR</name>
<evidence type="ECO:0000256" key="1">
    <source>
        <dbReference type="SAM" id="Phobius"/>
    </source>
</evidence>